<organism evidence="2 3">
    <name type="scientific">Chitinophaga horti</name>
    <dbReference type="NCBI Taxonomy" id="2920382"/>
    <lineage>
        <taxon>Bacteria</taxon>
        <taxon>Pseudomonadati</taxon>
        <taxon>Bacteroidota</taxon>
        <taxon>Chitinophagia</taxon>
        <taxon>Chitinophagales</taxon>
        <taxon>Chitinophagaceae</taxon>
        <taxon>Chitinophaga</taxon>
    </lineage>
</organism>
<dbReference type="Proteomes" id="UP001162741">
    <property type="component" value="Chromosome"/>
</dbReference>
<reference evidence="2" key="1">
    <citation type="submission" date="2022-10" db="EMBL/GenBank/DDBJ databases">
        <title>Chitinophaga sp. nov., isolated from soil.</title>
        <authorList>
            <person name="Jeon C.O."/>
        </authorList>
    </citation>
    <scope>NUCLEOTIDE SEQUENCE</scope>
    <source>
        <strain evidence="2">R8</strain>
    </source>
</reference>
<proteinExistence type="predicted"/>
<evidence type="ECO:0000313" key="2">
    <source>
        <dbReference type="EMBL" id="UYQ94950.1"/>
    </source>
</evidence>
<evidence type="ECO:0000256" key="1">
    <source>
        <dbReference type="SAM" id="SignalP"/>
    </source>
</evidence>
<name>A0ABY6J5J3_9BACT</name>
<feature type="chain" id="PRO_5046800958" description="DUF4034 domain-containing protein" evidence="1">
    <location>
        <begin position="19"/>
        <end position="535"/>
    </location>
</feature>
<dbReference type="EMBL" id="CP107006">
    <property type="protein sequence ID" value="UYQ94950.1"/>
    <property type="molecule type" value="Genomic_DNA"/>
</dbReference>
<evidence type="ECO:0008006" key="4">
    <source>
        <dbReference type="Google" id="ProtNLM"/>
    </source>
</evidence>
<evidence type="ECO:0000313" key="3">
    <source>
        <dbReference type="Proteomes" id="UP001162741"/>
    </source>
</evidence>
<keyword evidence="3" id="KW-1185">Reference proteome</keyword>
<protein>
    <recommendedName>
        <fullName evidence="4">DUF4034 domain-containing protein</fullName>
    </recommendedName>
</protein>
<gene>
    <name evidence="2" type="ORF">MKQ68_07565</name>
</gene>
<dbReference type="RefSeq" id="WP_264282761.1">
    <property type="nucleotide sequence ID" value="NZ_CP107006.1"/>
</dbReference>
<feature type="signal peptide" evidence="1">
    <location>
        <begin position="1"/>
        <end position="18"/>
    </location>
</feature>
<sequence length="535" mass="59704">MRMHLLAFFVICSHALSAQTTQPAYDSARAILDRGELEKAIPYFETVMTNGDEALKRKTINYLTETWVGGKHAISLSKSVKSYGKLLSDYMSATFAGKESTMNAADHYTAGMIFWSFAYAGSKGATTKAVTQLNMAAQKGYSGAVIHLAAAVRQLKNQDPSIQWGDIINLYTQAAAIQKSPQPLIDLANSKVADLVWGSFDKKQTAAQRDTIKDVFFMSLYNITQVIPDSFHVAVAWFWERSMGTAIQDTMVSNLMKDYFARAPLPQGSPARKGQAWHHLYEYFYDPTPKNMTVRTEIMNKLKEFYNNEQELLGVISEFVVTAKTNDIGYGMSYDSKWLTFFTPALVDQPERLFTAAAMTDQDFLPFLEKNQPASRFSKPIADGYRKRFDRLFEIAGGKNIDAKYQFALAEVGSAANMRLIEKLAAYPEICKSSAIKQAYADLAVLKNLASYGSTGANIPIDFTELPKVYENWSAADKKSYNRQYVNLLLKYIQEVISSGRNVNSLASATGKVTLDFNDYDKAQKAITQISAALK</sequence>
<accession>A0ABY6J5J3</accession>
<keyword evidence="1" id="KW-0732">Signal</keyword>